<evidence type="ECO:0000313" key="11">
    <source>
        <dbReference type="EMBL" id="CUQ28054.1"/>
    </source>
</evidence>
<dbReference type="PRINTS" id="PR00738">
    <property type="entry name" value="GLHYDRLASE20"/>
</dbReference>
<dbReference type="Pfam" id="PF13290">
    <property type="entry name" value="CHB_HEX_C_1"/>
    <property type="match status" value="1"/>
</dbReference>
<dbReference type="InterPro" id="IPR059177">
    <property type="entry name" value="GH29D-like_dom"/>
</dbReference>
<dbReference type="Proteomes" id="UP000095606">
    <property type="component" value="Unassembled WGS sequence"/>
</dbReference>
<keyword evidence="5 11" id="KW-0326">Glycosidase</keyword>
<keyword evidence="4 11" id="KW-0378">Hydrolase</keyword>
<keyword evidence="14" id="KW-1185">Reference proteome</keyword>
<feature type="chain" id="PRO_5041076717" description="beta-N-acetylhexosaminidase" evidence="7">
    <location>
        <begin position="21"/>
        <end position="777"/>
    </location>
</feature>
<dbReference type="GO" id="GO:0004563">
    <property type="term" value="F:beta-N-acetylhexosaminidase activity"/>
    <property type="evidence" value="ECO:0007669"/>
    <property type="project" value="UniProtKB-EC"/>
</dbReference>
<dbReference type="PANTHER" id="PTHR22600:SF57">
    <property type="entry name" value="BETA-N-ACETYLHEXOSAMINIDASE"/>
    <property type="match status" value="1"/>
</dbReference>
<dbReference type="Gene3D" id="2.60.120.260">
    <property type="entry name" value="Galactose-binding domain-like"/>
    <property type="match status" value="1"/>
</dbReference>
<evidence type="ECO:0000259" key="9">
    <source>
        <dbReference type="Pfam" id="PF02838"/>
    </source>
</evidence>
<evidence type="ECO:0000256" key="6">
    <source>
        <dbReference type="PIRSR" id="PIRSR625705-1"/>
    </source>
</evidence>
<dbReference type="AlphaFoldDB" id="A0A3E5G3T6"/>
<evidence type="ECO:0000259" key="10">
    <source>
        <dbReference type="Pfam" id="PF13290"/>
    </source>
</evidence>
<evidence type="ECO:0000313" key="14">
    <source>
        <dbReference type="Proteomes" id="UP001060104"/>
    </source>
</evidence>
<evidence type="ECO:0000256" key="2">
    <source>
        <dbReference type="ARBA" id="ARBA00006285"/>
    </source>
</evidence>
<dbReference type="EC" id="3.2.1.52" evidence="3"/>
<feature type="domain" description="GH29D-like beta-sandwich" evidence="10">
    <location>
        <begin position="563"/>
        <end position="618"/>
    </location>
</feature>
<dbReference type="RefSeq" id="WP_055271603.1">
    <property type="nucleotide sequence ID" value="NZ_CABMFH010000038.1"/>
</dbReference>
<feature type="signal peptide" evidence="7">
    <location>
        <begin position="1"/>
        <end position="20"/>
    </location>
</feature>
<evidence type="ECO:0000256" key="1">
    <source>
        <dbReference type="ARBA" id="ARBA00001231"/>
    </source>
</evidence>
<dbReference type="EMBL" id="CZAE01000036">
    <property type="protein sequence ID" value="CUQ28054.1"/>
    <property type="molecule type" value="Genomic_DNA"/>
</dbReference>
<dbReference type="Gene3D" id="3.20.20.80">
    <property type="entry name" value="Glycosidases"/>
    <property type="match status" value="1"/>
</dbReference>
<keyword evidence="7" id="KW-0732">Signal</keyword>
<dbReference type="Pfam" id="PF02838">
    <property type="entry name" value="Glyco_hydro_20b"/>
    <property type="match status" value="1"/>
</dbReference>
<evidence type="ECO:0000256" key="3">
    <source>
        <dbReference type="ARBA" id="ARBA00012663"/>
    </source>
</evidence>
<dbReference type="Gene3D" id="3.30.379.10">
    <property type="entry name" value="Chitobiase/beta-hexosaminidase domain 2-like"/>
    <property type="match status" value="1"/>
</dbReference>
<dbReference type="GeneID" id="69591435"/>
<evidence type="ECO:0000256" key="5">
    <source>
        <dbReference type="ARBA" id="ARBA00023295"/>
    </source>
</evidence>
<evidence type="ECO:0000256" key="4">
    <source>
        <dbReference type="ARBA" id="ARBA00022801"/>
    </source>
</evidence>
<dbReference type="InterPro" id="IPR015883">
    <property type="entry name" value="Glyco_hydro_20_cat"/>
</dbReference>
<dbReference type="CDD" id="cd06563">
    <property type="entry name" value="GH20_chitobiase-like"/>
    <property type="match status" value="1"/>
</dbReference>
<dbReference type="PANTHER" id="PTHR22600">
    <property type="entry name" value="BETA-HEXOSAMINIDASE"/>
    <property type="match status" value="1"/>
</dbReference>
<evidence type="ECO:0000313" key="13">
    <source>
        <dbReference type="Proteomes" id="UP000095606"/>
    </source>
</evidence>
<comment type="catalytic activity">
    <reaction evidence="1">
        <text>Hydrolysis of terminal non-reducing N-acetyl-D-hexosamine residues in N-acetyl-beta-D-hexosaminides.</text>
        <dbReference type="EC" id="3.2.1.52"/>
    </reaction>
</comment>
<protein>
    <recommendedName>
        <fullName evidence="3">beta-N-acetylhexosaminidase</fullName>
        <ecNumber evidence="3">3.2.1.52</ecNumber>
    </recommendedName>
</protein>
<accession>A0A174UZZ8</accession>
<feature type="domain" description="Glycoside hydrolase family 20 catalytic" evidence="8">
    <location>
        <begin position="164"/>
        <end position="518"/>
    </location>
</feature>
<dbReference type="GO" id="GO:0005975">
    <property type="term" value="P:carbohydrate metabolic process"/>
    <property type="evidence" value="ECO:0007669"/>
    <property type="project" value="InterPro"/>
</dbReference>
<sequence>MTRTILILLIGFLSSMVAGCSDTNLTHDIPLVPRPAQMVPGSGNYLFSGKTVFAVENEEQAEVARGFIALFTRAAGFTPKLTVGDDAEKGNVRFQTDATLKSEAYTLEVSPKEIIIEASDAKGFFYALQTIRQLLPAAIEKEEVADKKVKWSIPAVSIQDEPRFGYRALLLDAARYFIPKENVLRIIDCMAMLKINTLHFHLTDDNGWRVEIKKYPRLTEVGAWRVDRTGLPFPARRNPEPGEPTPVGGFYTQEDIKEMVAYAAERQIEVVPEIDVPAHSNSALAAYPHFACPVVKEYIGVLPGLGGRNSEIIYCAGNDSVYTFLQDVMDEIMALFPSRYIHIGGDEARKTYWGKCPLCQARMKKEKLANEEDLQGYFMKRMSEYVRGKGREVIGWDELTNSSFLPEDVIVLGWQGYGQAALKAAEQGHRFIMTPARIMYLIRYQGPQWFEPLTYFGNNTLKDVYDYEPVQKDWKPEYADLLMGVQACMWTEFCNKPEDVDYLVFPRLAALAEVAWTQPEKKDWASFLKGMDSFNEHLAAKGIAYARSMYNIQHTVKPEDGALNVTLECIRPDVEIRYTVDGSKPTAASPLYEQPLVVKDARTINAATFAGGEQMGKILTLPVHWNKATAKPLLGNKANEAVLSNGIRGSLKQTDFEWCCWTRNDRFSFTVDLLQKEKMNTLTIGCITNYGMGVHKPKSIKVAVSDDQATYRDINELKYTPEEIFREGTFVEDLSVDMRGTVARYVRVTVEGAGECPFNHVRPGQKSRVYFDELIIE</sequence>
<reference evidence="12" key="2">
    <citation type="submission" date="2022-08" db="EMBL/GenBank/DDBJ databases">
        <title>Genome Sequencing of Bacteroides fragilis Group Isolates with Nanopore Technology.</title>
        <authorList>
            <person name="Tisza M.J."/>
            <person name="Smith D."/>
            <person name="Dekker J.P."/>
        </authorList>
    </citation>
    <scope>NUCLEOTIDE SEQUENCE</scope>
    <source>
        <strain evidence="12">BFG-527</strain>
    </source>
</reference>
<evidence type="ECO:0000256" key="7">
    <source>
        <dbReference type="SAM" id="SignalP"/>
    </source>
</evidence>
<dbReference type="GO" id="GO:0030203">
    <property type="term" value="P:glycosaminoglycan metabolic process"/>
    <property type="evidence" value="ECO:0007669"/>
    <property type="project" value="TreeGrafter"/>
</dbReference>
<dbReference type="SUPFAM" id="SSF51445">
    <property type="entry name" value="(Trans)glycosidases"/>
    <property type="match status" value="1"/>
</dbReference>
<feature type="active site" description="Proton donor" evidence="6">
    <location>
        <position position="347"/>
    </location>
</feature>
<evidence type="ECO:0000313" key="12">
    <source>
        <dbReference type="EMBL" id="UVQ74208.1"/>
    </source>
</evidence>
<feature type="domain" description="Beta-hexosaminidase bacterial type N-terminal" evidence="9">
    <location>
        <begin position="29"/>
        <end position="160"/>
    </location>
</feature>
<evidence type="ECO:0000259" key="8">
    <source>
        <dbReference type="Pfam" id="PF00728"/>
    </source>
</evidence>
<reference evidence="11 13" key="1">
    <citation type="submission" date="2015-09" db="EMBL/GenBank/DDBJ databases">
        <authorList>
            <consortium name="Pathogen Informatics"/>
        </authorList>
    </citation>
    <scope>NUCLEOTIDE SEQUENCE [LARGE SCALE GENOMIC DNA]</scope>
    <source>
        <strain evidence="11 13">2789STDY5834846</strain>
    </source>
</reference>
<proteinExistence type="inferred from homology"/>
<dbReference type="Proteomes" id="UP001060104">
    <property type="component" value="Chromosome"/>
</dbReference>
<dbReference type="InterPro" id="IPR017853">
    <property type="entry name" value="GH"/>
</dbReference>
<accession>A0A3E5G3T6</accession>
<dbReference type="PROSITE" id="PS51257">
    <property type="entry name" value="PROKAR_LIPOPROTEIN"/>
    <property type="match status" value="1"/>
</dbReference>
<dbReference type="GO" id="GO:0016020">
    <property type="term" value="C:membrane"/>
    <property type="evidence" value="ECO:0007669"/>
    <property type="project" value="TreeGrafter"/>
</dbReference>
<gene>
    <name evidence="11" type="primary">exo I_11</name>
    <name evidence="11" type="ORF">ERS852461_04819</name>
    <name evidence="12" type="ORF">NXY30_25105</name>
</gene>
<dbReference type="Pfam" id="PF00728">
    <property type="entry name" value="Glyco_hydro_20"/>
    <property type="match status" value="1"/>
</dbReference>
<dbReference type="EMBL" id="CP103141">
    <property type="protein sequence ID" value="UVQ74208.1"/>
    <property type="molecule type" value="Genomic_DNA"/>
</dbReference>
<name>A0A3E5G3T6_9BACE</name>
<dbReference type="InterPro" id="IPR015882">
    <property type="entry name" value="HEX_bac_N"/>
</dbReference>
<dbReference type="SUPFAM" id="SSF55545">
    <property type="entry name" value="beta-N-acetylhexosaminidase-like domain"/>
    <property type="match status" value="1"/>
</dbReference>
<comment type="similarity">
    <text evidence="2">Belongs to the glycosyl hydrolase 20 family.</text>
</comment>
<organism evidence="11 13">
    <name type="scientific">Bacteroides faecis</name>
    <dbReference type="NCBI Taxonomy" id="674529"/>
    <lineage>
        <taxon>Bacteria</taxon>
        <taxon>Pseudomonadati</taxon>
        <taxon>Bacteroidota</taxon>
        <taxon>Bacteroidia</taxon>
        <taxon>Bacteroidales</taxon>
        <taxon>Bacteroidaceae</taxon>
        <taxon>Bacteroides</taxon>
    </lineage>
</organism>
<dbReference type="InterPro" id="IPR029018">
    <property type="entry name" value="Hex-like_dom2"/>
</dbReference>
<dbReference type="InterPro" id="IPR025705">
    <property type="entry name" value="Beta_hexosaminidase_sua/sub"/>
</dbReference>